<reference evidence="1" key="2">
    <citation type="submission" date="2021-12" db="EMBL/GenBank/DDBJ databases">
        <title>Resequencing data analysis of finger millet.</title>
        <authorList>
            <person name="Hatakeyama M."/>
            <person name="Aluri S."/>
            <person name="Balachadran M.T."/>
            <person name="Sivarajan S.R."/>
            <person name="Poveda L."/>
            <person name="Shimizu-Inatsugi R."/>
            <person name="Schlapbach R."/>
            <person name="Sreeman S.M."/>
            <person name="Shimizu K.K."/>
        </authorList>
    </citation>
    <scope>NUCLEOTIDE SEQUENCE</scope>
</reference>
<keyword evidence="2" id="KW-1185">Reference proteome</keyword>
<dbReference type="AlphaFoldDB" id="A0AAV5F3C9"/>
<protein>
    <submittedName>
        <fullName evidence="1">Uncharacterized protein</fullName>
    </submittedName>
</protein>
<name>A0AAV5F3C9_ELECO</name>
<evidence type="ECO:0000313" key="1">
    <source>
        <dbReference type="EMBL" id="GJN29406.1"/>
    </source>
</evidence>
<dbReference type="EMBL" id="BQKI01000081">
    <property type="protein sequence ID" value="GJN29406.1"/>
    <property type="molecule type" value="Genomic_DNA"/>
</dbReference>
<evidence type="ECO:0000313" key="2">
    <source>
        <dbReference type="Proteomes" id="UP001054889"/>
    </source>
</evidence>
<reference evidence="1" key="1">
    <citation type="journal article" date="2018" name="DNA Res.">
        <title>Multiple hybrid de novo genome assembly of finger millet, an orphan allotetraploid crop.</title>
        <authorList>
            <person name="Hatakeyama M."/>
            <person name="Aluri S."/>
            <person name="Balachadran M.T."/>
            <person name="Sivarajan S.R."/>
            <person name="Patrignani A."/>
            <person name="Gruter S."/>
            <person name="Poveda L."/>
            <person name="Shimizu-Inatsugi R."/>
            <person name="Baeten J."/>
            <person name="Francoijs K.J."/>
            <person name="Nataraja K.N."/>
            <person name="Reddy Y.A.N."/>
            <person name="Phadnis S."/>
            <person name="Ravikumar R.L."/>
            <person name="Schlapbach R."/>
            <person name="Sreeman S.M."/>
            <person name="Shimizu K.K."/>
        </authorList>
    </citation>
    <scope>NUCLEOTIDE SEQUENCE</scope>
</reference>
<sequence length="51" mass="5818">MICEGYDEGPRLGMRLAEKACFPWPTGVQVTDFIQLATLQILRMRTIFRSG</sequence>
<organism evidence="1 2">
    <name type="scientific">Eleusine coracana subsp. coracana</name>
    <dbReference type="NCBI Taxonomy" id="191504"/>
    <lineage>
        <taxon>Eukaryota</taxon>
        <taxon>Viridiplantae</taxon>
        <taxon>Streptophyta</taxon>
        <taxon>Embryophyta</taxon>
        <taxon>Tracheophyta</taxon>
        <taxon>Spermatophyta</taxon>
        <taxon>Magnoliopsida</taxon>
        <taxon>Liliopsida</taxon>
        <taxon>Poales</taxon>
        <taxon>Poaceae</taxon>
        <taxon>PACMAD clade</taxon>
        <taxon>Chloridoideae</taxon>
        <taxon>Cynodonteae</taxon>
        <taxon>Eleusininae</taxon>
        <taxon>Eleusine</taxon>
    </lineage>
</organism>
<dbReference type="Proteomes" id="UP001054889">
    <property type="component" value="Unassembled WGS sequence"/>
</dbReference>
<comment type="caution">
    <text evidence="1">The sequence shown here is derived from an EMBL/GenBank/DDBJ whole genome shotgun (WGS) entry which is preliminary data.</text>
</comment>
<gene>
    <name evidence="1" type="primary">gb17632</name>
    <name evidence="1" type="ORF">PR202_gb17632</name>
</gene>
<proteinExistence type="predicted"/>
<accession>A0AAV5F3C9</accession>